<keyword evidence="1" id="KW-0472">Membrane</keyword>
<dbReference type="EMBL" id="BARV01041686">
    <property type="protein sequence ID" value="GAI53062.1"/>
    <property type="molecule type" value="Genomic_DNA"/>
</dbReference>
<evidence type="ECO:0000256" key="1">
    <source>
        <dbReference type="SAM" id="Phobius"/>
    </source>
</evidence>
<gene>
    <name evidence="3" type="ORF">S06H3_62996</name>
</gene>
<protein>
    <recommendedName>
        <fullName evidence="2">Chemotaxis methyl-accepting receptor HlyB-like 4HB MCP domain-containing protein</fullName>
    </recommendedName>
</protein>
<sequence>MRFRDLRIGKKLGLISAVTVALVVVITLLSIYGFGKIGRAYLQVKDNSVPDIVAILEIKANFEKSFIKLRKFLYPAIQYRGAAFKQSLQKLEQSLAKYEVSENNHREKDIKQKLYTYKKLLEDIGNRTISRNKEWARL</sequence>
<name>X1P9T7_9ZZZZ</name>
<keyword evidence="1" id="KW-0812">Transmembrane</keyword>
<accession>X1P9T7</accession>
<feature type="domain" description="Chemotaxis methyl-accepting receptor HlyB-like 4HB MCP" evidence="2">
    <location>
        <begin position="5"/>
        <end position="128"/>
    </location>
</feature>
<dbReference type="InterPro" id="IPR024478">
    <property type="entry name" value="HlyB_4HB_MCP"/>
</dbReference>
<comment type="caution">
    <text evidence="3">The sequence shown here is derived from an EMBL/GenBank/DDBJ whole genome shotgun (WGS) entry which is preliminary data.</text>
</comment>
<evidence type="ECO:0000313" key="3">
    <source>
        <dbReference type="EMBL" id="GAI53062.1"/>
    </source>
</evidence>
<reference evidence="3" key="1">
    <citation type="journal article" date="2014" name="Front. Microbiol.">
        <title>High frequency of phylogenetically diverse reductive dehalogenase-homologous genes in deep subseafloor sedimentary metagenomes.</title>
        <authorList>
            <person name="Kawai M."/>
            <person name="Futagami T."/>
            <person name="Toyoda A."/>
            <person name="Takaki Y."/>
            <person name="Nishi S."/>
            <person name="Hori S."/>
            <person name="Arai W."/>
            <person name="Tsubouchi T."/>
            <person name="Morono Y."/>
            <person name="Uchiyama I."/>
            <person name="Ito T."/>
            <person name="Fujiyama A."/>
            <person name="Inagaki F."/>
            <person name="Takami H."/>
        </authorList>
    </citation>
    <scope>NUCLEOTIDE SEQUENCE</scope>
    <source>
        <strain evidence="3">Expedition CK06-06</strain>
    </source>
</reference>
<proteinExistence type="predicted"/>
<organism evidence="3">
    <name type="scientific">marine sediment metagenome</name>
    <dbReference type="NCBI Taxonomy" id="412755"/>
    <lineage>
        <taxon>unclassified sequences</taxon>
        <taxon>metagenomes</taxon>
        <taxon>ecological metagenomes</taxon>
    </lineage>
</organism>
<evidence type="ECO:0000259" key="2">
    <source>
        <dbReference type="Pfam" id="PF12729"/>
    </source>
</evidence>
<feature type="non-terminal residue" evidence="3">
    <location>
        <position position="138"/>
    </location>
</feature>
<feature type="transmembrane region" description="Helical" evidence="1">
    <location>
        <begin position="12"/>
        <end position="35"/>
    </location>
</feature>
<dbReference type="Pfam" id="PF12729">
    <property type="entry name" value="4HB_MCP_1"/>
    <property type="match status" value="1"/>
</dbReference>
<dbReference type="AlphaFoldDB" id="X1P9T7"/>
<keyword evidence="1" id="KW-1133">Transmembrane helix</keyword>